<dbReference type="InterPro" id="IPR000620">
    <property type="entry name" value="EamA_dom"/>
</dbReference>
<evidence type="ECO:0000256" key="5">
    <source>
        <dbReference type="ARBA" id="ARBA00022692"/>
    </source>
</evidence>
<organism evidence="11 12">
    <name type="scientific">Nakamurella alba</name>
    <dbReference type="NCBI Taxonomy" id="2665158"/>
    <lineage>
        <taxon>Bacteria</taxon>
        <taxon>Bacillati</taxon>
        <taxon>Actinomycetota</taxon>
        <taxon>Actinomycetes</taxon>
        <taxon>Nakamurellales</taxon>
        <taxon>Nakamurellaceae</taxon>
        <taxon>Nakamurella</taxon>
    </lineage>
</organism>
<feature type="transmembrane region" description="Helical" evidence="9">
    <location>
        <begin position="84"/>
        <end position="101"/>
    </location>
</feature>
<evidence type="ECO:0000256" key="2">
    <source>
        <dbReference type="ARBA" id="ARBA00007362"/>
    </source>
</evidence>
<feature type="domain" description="EamA" evidence="10">
    <location>
        <begin position="2"/>
        <end position="124"/>
    </location>
</feature>
<feature type="transmembrane region" description="Helical" evidence="9">
    <location>
        <begin position="20"/>
        <end position="40"/>
    </location>
</feature>
<keyword evidence="4" id="KW-1003">Cell membrane</keyword>
<dbReference type="PANTHER" id="PTHR22911">
    <property type="entry name" value="ACYL-MALONYL CONDENSING ENZYME-RELATED"/>
    <property type="match status" value="1"/>
</dbReference>
<name>A0A7K1FK26_9ACTN</name>
<dbReference type="AlphaFoldDB" id="A0A7K1FK26"/>
<evidence type="ECO:0000256" key="6">
    <source>
        <dbReference type="ARBA" id="ARBA00022989"/>
    </source>
</evidence>
<comment type="caution">
    <text evidence="11">The sequence shown here is derived from an EMBL/GenBank/DDBJ whole genome shotgun (WGS) entry which is preliminary data.</text>
</comment>
<feature type="transmembrane region" description="Helical" evidence="9">
    <location>
        <begin position="52"/>
        <end position="72"/>
    </location>
</feature>
<evidence type="ECO:0000259" key="10">
    <source>
        <dbReference type="Pfam" id="PF00892"/>
    </source>
</evidence>
<evidence type="ECO:0000256" key="4">
    <source>
        <dbReference type="ARBA" id="ARBA00022475"/>
    </source>
</evidence>
<dbReference type="SUPFAM" id="SSF103481">
    <property type="entry name" value="Multidrug resistance efflux transporter EmrE"/>
    <property type="match status" value="2"/>
</dbReference>
<dbReference type="Pfam" id="PF00892">
    <property type="entry name" value="EamA"/>
    <property type="match status" value="2"/>
</dbReference>
<evidence type="ECO:0000313" key="11">
    <source>
        <dbReference type="EMBL" id="MTD14458.1"/>
    </source>
</evidence>
<evidence type="ECO:0000256" key="7">
    <source>
        <dbReference type="ARBA" id="ARBA00023136"/>
    </source>
</evidence>
<dbReference type="GO" id="GO:0005886">
    <property type="term" value="C:plasma membrane"/>
    <property type="evidence" value="ECO:0007669"/>
    <property type="project" value="UniProtKB-SubCell"/>
</dbReference>
<feature type="transmembrane region" description="Helical" evidence="9">
    <location>
        <begin position="108"/>
        <end position="126"/>
    </location>
</feature>
<feature type="transmembrane region" description="Helical" evidence="9">
    <location>
        <begin position="247"/>
        <end position="265"/>
    </location>
</feature>
<keyword evidence="3" id="KW-0813">Transport</keyword>
<dbReference type="EMBL" id="WLYK01000003">
    <property type="protein sequence ID" value="MTD14458.1"/>
    <property type="molecule type" value="Genomic_DNA"/>
</dbReference>
<keyword evidence="5 9" id="KW-0812">Transmembrane</keyword>
<keyword evidence="6 9" id="KW-1133">Transmembrane helix</keyword>
<feature type="transmembrane region" description="Helical" evidence="9">
    <location>
        <begin position="189"/>
        <end position="210"/>
    </location>
</feature>
<dbReference type="NCBIfam" id="TIGR00688">
    <property type="entry name" value="rarD"/>
    <property type="match status" value="1"/>
</dbReference>
<comment type="subcellular location">
    <subcellularLocation>
        <location evidence="1">Cell membrane</location>
        <topology evidence="1">Multi-pass membrane protein</topology>
    </subcellularLocation>
</comment>
<dbReference type="InterPro" id="IPR004626">
    <property type="entry name" value="RarD"/>
</dbReference>
<comment type="similarity">
    <text evidence="2">Belongs to the EamA transporter family.</text>
</comment>
<evidence type="ECO:0000256" key="1">
    <source>
        <dbReference type="ARBA" id="ARBA00004651"/>
    </source>
</evidence>
<gene>
    <name evidence="11" type="primary">rarD</name>
    <name evidence="11" type="ORF">GIS00_10920</name>
</gene>
<evidence type="ECO:0000256" key="3">
    <source>
        <dbReference type="ARBA" id="ARBA00022448"/>
    </source>
</evidence>
<feature type="region of interest" description="Disordered" evidence="8">
    <location>
        <begin position="276"/>
        <end position="313"/>
    </location>
</feature>
<accession>A0A7K1FK26</accession>
<dbReference type="PANTHER" id="PTHR22911:SF137">
    <property type="entry name" value="SOLUTE CARRIER FAMILY 35 MEMBER G2-RELATED"/>
    <property type="match status" value="1"/>
</dbReference>
<evidence type="ECO:0000256" key="8">
    <source>
        <dbReference type="SAM" id="MobiDB-lite"/>
    </source>
</evidence>
<evidence type="ECO:0000256" key="9">
    <source>
        <dbReference type="SAM" id="Phobius"/>
    </source>
</evidence>
<evidence type="ECO:0000313" key="12">
    <source>
        <dbReference type="Proteomes" id="UP000460221"/>
    </source>
</evidence>
<dbReference type="Proteomes" id="UP000460221">
    <property type="component" value="Unassembled WGS sequence"/>
</dbReference>
<keyword evidence="12" id="KW-1185">Reference proteome</keyword>
<feature type="domain" description="EamA" evidence="10">
    <location>
        <begin position="133"/>
        <end position="264"/>
    </location>
</feature>
<proteinExistence type="inferred from homology"/>
<keyword evidence="7 9" id="KW-0472">Membrane</keyword>
<feature type="transmembrane region" description="Helical" evidence="9">
    <location>
        <begin position="159"/>
        <end position="177"/>
    </location>
</feature>
<dbReference type="InterPro" id="IPR037185">
    <property type="entry name" value="EmrE-like"/>
</dbReference>
<reference evidence="11 12" key="1">
    <citation type="submission" date="2019-11" db="EMBL/GenBank/DDBJ databases">
        <authorList>
            <person name="Jiang L.-Q."/>
        </authorList>
    </citation>
    <scope>NUCLEOTIDE SEQUENCE [LARGE SCALE GENOMIC DNA]</scope>
    <source>
        <strain evidence="11 12">YIM 132087</strain>
    </source>
</reference>
<protein>
    <submittedName>
        <fullName evidence="11">EamA family transporter RarD</fullName>
    </submittedName>
</protein>
<sequence length="313" mass="33344">MWGLFPLFWPLLKPAGSVEILAHRMLWGLLLTALLLTAARQWRTLRQASARTWGLVVLAAALIAVNWGVYIYAVNAGHVVEGALGYFVNPLFSVLLGVVVFRERLRVAQWVSVALGLAAVLVIAIAGGHVPWIALALAVSFGLYGLVKKVVPLPAQASLTAEGLVVLVPALTYLLVIEFRGDGTFVDHGIGHSLLLAAAGVVTVLPLFSFSVAARLLPLSTVGLLQYLTPVMQFLLGVLYFHEHMSAARWVGFVLIWCALVLFSFDSVRAARRAKAHTVGSPDSVVDPDSTTDPDSAPDPDAGISASGPARTG</sequence>